<evidence type="ECO:0000313" key="2">
    <source>
        <dbReference type="Proteomes" id="UP001159363"/>
    </source>
</evidence>
<dbReference type="EMBL" id="JARBHB010000010">
    <property type="protein sequence ID" value="KAJ8874240.1"/>
    <property type="molecule type" value="Genomic_DNA"/>
</dbReference>
<dbReference type="Proteomes" id="UP001159363">
    <property type="component" value="Chromosome 9"/>
</dbReference>
<comment type="caution">
    <text evidence="1">The sequence shown here is derived from an EMBL/GenBank/DDBJ whole genome shotgun (WGS) entry which is preliminary data.</text>
</comment>
<evidence type="ECO:0000313" key="1">
    <source>
        <dbReference type="EMBL" id="KAJ8874240.1"/>
    </source>
</evidence>
<protein>
    <submittedName>
        <fullName evidence="1">Uncharacterized protein</fullName>
    </submittedName>
</protein>
<keyword evidence="2" id="KW-1185">Reference proteome</keyword>
<reference evidence="1 2" key="1">
    <citation type="submission" date="2023-02" db="EMBL/GenBank/DDBJ databases">
        <title>LHISI_Scaffold_Assembly.</title>
        <authorList>
            <person name="Stuart O.P."/>
            <person name="Cleave R."/>
            <person name="Magrath M.J.L."/>
            <person name="Mikheyev A.S."/>
        </authorList>
    </citation>
    <scope>NUCLEOTIDE SEQUENCE [LARGE SCALE GENOMIC DNA]</scope>
    <source>
        <strain evidence="1">Daus_M_001</strain>
        <tissue evidence="1">Leg muscle</tissue>
    </source>
</reference>
<name>A0ABQ9GQB7_9NEOP</name>
<accession>A0ABQ9GQB7</accession>
<organism evidence="1 2">
    <name type="scientific">Dryococelus australis</name>
    <dbReference type="NCBI Taxonomy" id="614101"/>
    <lineage>
        <taxon>Eukaryota</taxon>
        <taxon>Metazoa</taxon>
        <taxon>Ecdysozoa</taxon>
        <taxon>Arthropoda</taxon>
        <taxon>Hexapoda</taxon>
        <taxon>Insecta</taxon>
        <taxon>Pterygota</taxon>
        <taxon>Neoptera</taxon>
        <taxon>Polyneoptera</taxon>
        <taxon>Phasmatodea</taxon>
        <taxon>Verophasmatodea</taxon>
        <taxon>Anareolatae</taxon>
        <taxon>Phasmatidae</taxon>
        <taxon>Eurycanthinae</taxon>
        <taxon>Dryococelus</taxon>
    </lineage>
</organism>
<sequence length="263" mass="28941">MSGCASEHVPKFPDDVSISMITRFTCCGSARGPGSWCTIFSVAEMDGLRISVSFHECHGVKSQEAFHGKVSTFATNVRRNVPAPYLHAYLNGHSVWHAPSEVERGVLATQNWPTKAIRVQSPAGSPDSRMWESCRTMPLVGGYSRGSPVSPALSFRCRSRLTSITLIGSQDLAVKSRPNLFTHPKLAYCVFTCVLYTQVIICGAIACTFVQSRVDDALNCATTEHNSAPEYRSDIDGMLRPCRSRPIVVDVISQRRLNEAEDR</sequence>
<gene>
    <name evidence="1" type="ORF">PR048_025083</name>
</gene>
<proteinExistence type="predicted"/>